<dbReference type="AlphaFoldDB" id="A0A0F9PSH7"/>
<comment type="caution">
    <text evidence="1">The sequence shown here is derived from an EMBL/GenBank/DDBJ whole genome shotgun (WGS) entry which is preliminary data.</text>
</comment>
<evidence type="ECO:0000313" key="1">
    <source>
        <dbReference type="EMBL" id="KKN04011.1"/>
    </source>
</evidence>
<proteinExistence type="predicted"/>
<sequence>MPKIGEPRRTDTVEDVLQELDEFRESFARSRKGNLWRHWEGKTLTVFKRKDGYFGWCVSDSEGTRFSRGAFEEEVDAVDALADELGVGEW</sequence>
<protein>
    <submittedName>
        <fullName evidence="1">Uncharacterized protein</fullName>
    </submittedName>
</protein>
<dbReference type="EMBL" id="LAZR01004970">
    <property type="protein sequence ID" value="KKN04011.1"/>
    <property type="molecule type" value="Genomic_DNA"/>
</dbReference>
<reference evidence="1" key="1">
    <citation type="journal article" date="2015" name="Nature">
        <title>Complex archaea that bridge the gap between prokaryotes and eukaryotes.</title>
        <authorList>
            <person name="Spang A."/>
            <person name="Saw J.H."/>
            <person name="Jorgensen S.L."/>
            <person name="Zaremba-Niedzwiedzka K."/>
            <person name="Martijn J."/>
            <person name="Lind A.E."/>
            <person name="van Eijk R."/>
            <person name="Schleper C."/>
            <person name="Guy L."/>
            <person name="Ettema T.J."/>
        </authorList>
    </citation>
    <scope>NUCLEOTIDE SEQUENCE</scope>
</reference>
<gene>
    <name evidence="1" type="ORF">LCGC14_1101740</name>
</gene>
<organism evidence="1">
    <name type="scientific">marine sediment metagenome</name>
    <dbReference type="NCBI Taxonomy" id="412755"/>
    <lineage>
        <taxon>unclassified sequences</taxon>
        <taxon>metagenomes</taxon>
        <taxon>ecological metagenomes</taxon>
    </lineage>
</organism>
<name>A0A0F9PSH7_9ZZZZ</name>
<accession>A0A0F9PSH7</accession>